<dbReference type="EMBL" id="JAEHOD010000056">
    <property type="protein sequence ID" value="KAG2434502.1"/>
    <property type="molecule type" value="Genomic_DNA"/>
</dbReference>
<feature type="region of interest" description="Disordered" evidence="1">
    <location>
        <begin position="49"/>
        <end position="88"/>
    </location>
</feature>
<feature type="domain" description="Pherophorin" evidence="2">
    <location>
        <begin position="270"/>
        <end position="422"/>
    </location>
</feature>
<proteinExistence type="predicted"/>
<protein>
    <recommendedName>
        <fullName evidence="2">Pherophorin domain-containing protein</fullName>
    </recommendedName>
</protein>
<keyword evidence="4" id="KW-1185">Reference proteome</keyword>
<dbReference type="Pfam" id="PF12499">
    <property type="entry name" value="DUF3707"/>
    <property type="match status" value="1"/>
</dbReference>
<reference evidence="3" key="1">
    <citation type="journal article" date="2020" name="bioRxiv">
        <title>Comparative genomics of Chlamydomonas.</title>
        <authorList>
            <person name="Craig R.J."/>
            <person name="Hasan A.R."/>
            <person name="Ness R.W."/>
            <person name="Keightley P.D."/>
        </authorList>
    </citation>
    <scope>NUCLEOTIDE SEQUENCE</scope>
    <source>
        <strain evidence="3">CCAP 11/173</strain>
    </source>
</reference>
<gene>
    <name evidence="3" type="ORF">HYH02_012169</name>
</gene>
<organism evidence="3 4">
    <name type="scientific">Chlamydomonas schloesseri</name>
    <dbReference type="NCBI Taxonomy" id="2026947"/>
    <lineage>
        <taxon>Eukaryota</taxon>
        <taxon>Viridiplantae</taxon>
        <taxon>Chlorophyta</taxon>
        <taxon>core chlorophytes</taxon>
        <taxon>Chlorophyceae</taxon>
        <taxon>CS clade</taxon>
        <taxon>Chlamydomonadales</taxon>
        <taxon>Chlamydomonadaceae</taxon>
        <taxon>Chlamydomonas</taxon>
    </lineage>
</organism>
<dbReference type="Proteomes" id="UP000613740">
    <property type="component" value="Unassembled WGS sequence"/>
</dbReference>
<comment type="caution">
    <text evidence="3">The sequence shown here is derived from an EMBL/GenBank/DDBJ whole genome shotgun (WGS) entry which is preliminary data.</text>
</comment>
<evidence type="ECO:0000313" key="3">
    <source>
        <dbReference type="EMBL" id="KAG2434502.1"/>
    </source>
</evidence>
<evidence type="ECO:0000256" key="1">
    <source>
        <dbReference type="SAM" id="MobiDB-lite"/>
    </source>
</evidence>
<dbReference type="OrthoDB" id="539665at2759"/>
<dbReference type="AlphaFoldDB" id="A0A835VYZ8"/>
<evidence type="ECO:0000259" key="2">
    <source>
        <dbReference type="Pfam" id="PF12499"/>
    </source>
</evidence>
<evidence type="ECO:0000313" key="4">
    <source>
        <dbReference type="Proteomes" id="UP000613740"/>
    </source>
</evidence>
<sequence length="457" mass="49357">MVTLRGLSATCTGPRFFPSGTVAGCASNDGTIYNECLWTIMVPRPDGPEWNGPTGCIPPEEPALPPPPKRPGAPVLRRNPPLPPFPPTPPANSTCKLTGPTTQLPGNSGLSCNTQGACMDLDYDSSECYWRGGFLYCQACLVWPRPGSSCALNATNPIDYVCAGDELSSVLTSDGSLTSGGTSLLQPWQPQRRYCQLMRWAANDMEPTEVLFSVKSGNARCTRRTNVTMTLQGLDAVCSAPRDKALGGSAGCQGNDAVDNEPPRDEPYGFPFCACKKRALKPTPYRLVYDSSTPLPALADGRDRVRHCFHIQVVGCDSKSQCCGMGIKKIELSVENQCRTSVKLALLAGRSYPWSFAQNEYNGETYTTFKLTGLGLEKQDVPDGMPLCVILTEPCASLADFCYGGGDWCRFTFFSLDESCCPTGDLLASSDPSEVVVVDTEVVELRRRALMDSDRAA</sequence>
<dbReference type="InterPro" id="IPR024616">
    <property type="entry name" value="Pherophorin"/>
</dbReference>
<name>A0A835VYZ8_9CHLO</name>
<feature type="compositionally biased region" description="Pro residues" evidence="1">
    <location>
        <begin position="59"/>
        <end position="71"/>
    </location>
</feature>
<accession>A0A835VYZ8</accession>